<dbReference type="Proteomes" id="UP000241167">
    <property type="component" value="Unassembled WGS sequence"/>
</dbReference>
<sequence>MDPIIGTAGWSIARAVADQFPAEGSALERYASRFRGVEINSSFHRPHRASTWQRWAASVPVGFRFAVKLPKTISHEHKLVDCEDLVDRFLDEAGGLGDALSILLLQLPPKLAFAPALIEDFLGLLAGRTAARIVCEPRHPSWFCEEADALLAGARVARVAADPAIVPQAAQPGGWTGLAYWRLHGSPVMYRSAYGPERLTVYADQVRQASAAERWCMFDNTASSAATGDATDLVSRFGRNA</sequence>
<accession>A0A2P7QEY6</accession>
<dbReference type="PANTHER" id="PTHR30348">
    <property type="entry name" value="UNCHARACTERIZED PROTEIN YECE"/>
    <property type="match status" value="1"/>
</dbReference>
<comment type="caution">
    <text evidence="1">The sequence shown here is derived from an EMBL/GenBank/DDBJ whole genome shotgun (WGS) entry which is preliminary data.</text>
</comment>
<keyword evidence="2" id="KW-1185">Reference proteome</keyword>
<name>A0A2P7QEY6_9SPHN</name>
<evidence type="ECO:0000313" key="2">
    <source>
        <dbReference type="Proteomes" id="UP000241167"/>
    </source>
</evidence>
<dbReference type="Gene3D" id="3.20.20.410">
    <property type="entry name" value="Protein of unknown function UPF0759"/>
    <property type="match status" value="1"/>
</dbReference>
<dbReference type="Pfam" id="PF01904">
    <property type="entry name" value="DUF72"/>
    <property type="match status" value="1"/>
</dbReference>
<gene>
    <name evidence="1" type="ORF">C7I55_26055</name>
</gene>
<dbReference type="InterPro" id="IPR036520">
    <property type="entry name" value="UPF0759_sf"/>
</dbReference>
<dbReference type="PANTHER" id="PTHR30348:SF14">
    <property type="entry name" value="BLR8050 PROTEIN"/>
    <property type="match status" value="1"/>
</dbReference>
<reference evidence="1 2" key="1">
    <citation type="submission" date="2018-03" db="EMBL/GenBank/DDBJ databases">
        <title>The draft genome of Sphingosinicella sp. GL-C-18.</title>
        <authorList>
            <person name="Liu L."/>
            <person name="Li L."/>
            <person name="Liang L."/>
            <person name="Zhang X."/>
            <person name="Wang T."/>
        </authorList>
    </citation>
    <scope>NUCLEOTIDE SEQUENCE [LARGE SCALE GENOMIC DNA]</scope>
    <source>
        <strain evidence="1 2">GL-C-18</strain>
    </source>
</reference>
<dbReference type="InterPro" id="IPR002763">
    <property type="entry name" value="DUF72"/>
</dbReference>
<organism evidence="1 2">
    <name type="scientific">Allosphingosinicella deserti</name>
    <dbReference type="NCBI Taxonomy" id="2116704"/>
    <lineage>
        <taxon>Bacteria</taxon>
        <taxon>Pseudomonadati</taxon>
        <taxon>Pseudomonadota</taxon>
        <taxon>Alphaproteobacteria</taxon>
        <taxon>Sphingomonadales</taxon>
        <taxon>Sphingomonadaceae</taxon>
        <taxon>Allosphingosinicella</taxon>
    </lineage>
</organism>
<dbReference type="OrthoDB" id="9780310at2"/>
<protein>
    <submittedName>
        <fullName evidence="1">DUF72 domain-containing protein</fullName>
    </submittedName>
</protein>
<dbReference type="RefSeq" id="WP_106515981.1">
    <property type="nucleotide sequence ID" value="NZ_PXYI01000013.1"/>
</dbReference>
<dbReference type="AlphaFoldDB" id="A0A2P7QEY6"/>
<dbReference type="SUPFAM" id="SSF117396">
    <property type="entry name" value="TM1631-like"/>
    <property type="match status" value="1"/>
</dbReference>
<evidence type="ECO:0000313" key="1">
    <source>
        <dbReference type="EMBL" id="PSJ36533.1"/>
    </source>
</evidence>
<dbReference type="EMBL" id="PXYI01000013">
    <property type="protein sequence ID" value="PSJ36533.1"/>
    <property type="molecule type" value="Genomic_DNA"/>
</dbReference>
<proteinExistence type="predicted"/>